<feature type="region of interest" description="Disordered" evidence="1">
    <location>
        <begin position="459"/>
        <end position="864"/>
    </location>
</feature>
<feature type="compositionally biased region" description="Polar residues" evidence="1">
    <location>
        <begin position="310"/>
        <end position="328"/>
    </location>
</feature>
<evidence type="ECO:0000313" key="3">
    <source>
        <dbReference type="Proteomes" id="UP000283841"/>
    </source>
</evidence>
<feature type="compositionally biased region" description="Low complexity" evidence="1">
    <location>
        <begin position="49"/>
        <end position="62"/>
    </location>
</feature>
<feature type="compositionally biased region" description="Polar residues" evidence="1">
    <location>
        <begin position="189"/>
        <end position="199"/>
    </location>
</feature>
<accession>A0A443HYJ0</accession>
<dbReference type="STRING" id="264951.A0A443HYJ0"/>
<feature type="compositionally biased region" description="Basic and acidic residues" evidence="1">
    <location>
        <begin position="785"/>
        <end position="794"/>
    </location>
</feature>
<dbReference type="EMBL" id="RCNU01000003">
    <property type="protein sequence ID" value="RWQ96909.1"/>
    <property type="molecule type" value="Genomic_DNA"/>
</dbReference>
<sequence length="1011" mass="109330">MQHTTTLLGSAVAPSPSVPRCRPSHQPSTRRRAAASTPNLVMEDSHSTSSGRRPSPRSAGASNRPMKSENILELVRFFQTQDAPLQGSRLDGGSALDIFKAGRRRLLQLAQSKSDRRLKREGAATPTPSEKTDNAYRQLVALQRAGFLPTSSVDQVDRQSLDMARSRSKRDVEAIGQPWLEDERAKKTAGNNRDQTSVDLSIDDLPSLVEFSLSFEDLAGPPPYQPAEPSQDDHKRETAEMPAGLPDLAAVEGGQQASSPEGRADEQRRVDSAAETAHHGAPSAPGAEETAAKLRHDSSEVDGHDAGEKNAQNSNLNQHLQDAQTTVRLKSPDPLSARASRTLFPDILPPRVSSRRSATPSSILASSGAIPSSRQLGSALSIFPPACSSSVNEAEAHGNPAAVKNDINISIDSFPLPDGSNLSTTMQSIMSGAPAPVRASSVSRDPFVSSPLRASFHAAIDGAPPPAPTRPLPSLPEPVVAQCAGSERKSTVSKRRFRPSSTSYPDPSPDQGQFNHDRDGPPAAYSPRHRRVLVPRSPKTARMRSYTAESTSTAGEGDAPNVDPQMEHIRRREERVRALRMRDISRIRSHSKAGMKSEPEEEKHYEESPVLGQSTFPNHIPPKPSDGDTASKQDASSKEDTSGKEDTSSKPENTLRPENDRQRLICRSPIPENPHPPPTMPLPADPPVAFLYRAGSQRRTDSTTSLPLSTTGSTGETSVAPSSPRHKHTSHASSVSRSNSARRSHRLSLDSIVIEDDRQSRRRSESPSLPSSDDEAYGTRVRPGRSREEHSDSRKSKRIPRPKSIVVTDSDSSSYRRKSSSADQGNPPTPKFRGPYAPEQSSPRSQYSQRTTNSQESRASQLHGAPQALEARIALLERQNKMLQAALLAALDTGVTFDSDCVRSGLPTPLLSPAGVTSPFMGTGFPPTPGLNGLGLDDVSHSPHHPAPPRTIQKQSQDHRPDSWASSRDRDRRSSFETTPSDDGTDSVKELEAMLGEFDLARPAGAAQRAQ</sequence>
<feature type="compositionally biased region" description="Basic and acidic residues" evidence="1">
    <location>
        <begin position="625"/>
        <end position="663"/>
    </location>
</feature>
<feature type="region of interest" description="Disordered" evidence="1">
    <location>
        <begin position="1"/>
        <end position="66"/>
    </location>
</feature>
<keyword evidence="3" id="KW-1185">Reference proteome</keyword>
<feature type="compositionally biased region" description="Pro residues" evidence="1">
    <location>
        <begin position="463"/>
        <end position="476"/>
    </location>
</feature>
<dbReference type="Proteomes" id="UP000283841">
    <property type="component" value="Unassembled WGS sequence"/>
</dbReference>
<feature type="compositionally biased region" description="Basic and acidic residues" evidence="1">
    <location>
        <begin position="113"/>
        <end position="122"/>
    </location>
</feature>
<dbReference type="RefSeq" id="XP_028486554.1">
    <property type="nucleotide sequence ID" value="XM_028626161.1"/>
</dbReference>
<feature type="compositionally biased region" description="Basic and acidic residues" evidence="1">
    <location>
        <begin position="565"/>
        <end position="586"/>
    </location>
</feature>
<feature type="region of interest" description="Disordered" evidence="1">
    <location>
        <begin position="110"/>
        <end position="131"/>
    </location>
</feature>
<gene>
    <name evidence="2" type="ORF">C8Q69DRAFT_208716</name>
</gene>
<feature type="region of interest" description="Disordered" evidence="1">
    <location>
        <begin position="921"/>
        <end position="988"/>
    </location>
</feature>
<comment type="caution">
    <text evidence="2">The sequence shown here is derived from an EMBL/GenBank/DDBJ whole genome shotgun (WGS) entry which is preliminary data.</text>
</comment>
<feature type="compositionally biased region" description="Basic and acidic residues" evidence="1">
    <location>
        <begin position="956"/>
        <end position="975"/>
    </location>
</feature>
<feature type="compositionally biased region" description="Polar residues" evidence="1">
    <location>
        <begin position="355"/>
        <end position="372"/>
    </location>
</feature>
<reference evidence="2 3" key="1">
    <citation type="journal article" date="2018" name="Front. Microbiol.">
        <title>Genomic and genetic insights into a cosmopolitan fungus, Paecilomyces variotii (Eurotiales).</title>
        <authorList>
            <person name="Urquhart A.S."/>
            <person name="Mondo S.J."/>
            <person name="Makela M.R."/>
            <person name="Hane J.K."/>
            <person name="Wiebenga A."/>
            <person name="He G."/>
            <person name="Mihaltcheva S."/>
            <person name="Pangilinan J."/>
            <person name="Lipzen A."/>
            <person name="Barry K."/>
            <person name="de Vries R.P."/>
            <person name="Grigoriev I.V."/>
            <person name="Idnurm A."/>
        </authorList>
    </citation>
    <scope>NUCLEOTIDE SEQUENCE [LARGE SCALE GENOMIC DNA]</scope>
    <source>
        <strain evidence="2 3">CBS 101075</strain>
    </source>
</reference>
<dbReference type="GeneID" id="39595438"/>
<feature type="compositionally biased region" description="Basic and acidic residues" evidence="1">
    <location>
        <begin position="262"/>
        <end position="278"/>
    </location>
</feature>
<organism evidence="2 3">
    <name type="scientific">Byssochlamys spectabilis</name>
    <name type="common">Paecilomyces variotii</name>
    <dbReference type="NCBI Taxonomy" id="264951"/>
    <lineage>
        <taxon>Eukaryota</taxon>
        <taxon>Fungi</taxon>
        <taxon>Dikarya</taxon>
        <taxon>Ascomycota</taxon>
        <taxon>Pezizomycotina</taxon>
        <taxon>Eurotiomycetes</taxon>
        <taxon>Eurotiomycetidae</taxon>
        <taxon>Eurotiales</taxon>
        <taxon>Thermoascaceae</taxon>
        <taxon>Paecilomyces</taxon>
    </lineage>
</organism>
<proteinExistence type="predicted"/>
<feature type="compositionally biased region" description="Basic and acidic residues" evidence="1">
    <location>
        <begin position="595"/>
        <end position="607"/>
    </location>
</feature>
<evidence type="ECO:0000256" key="1">
    <source>
        <dbReference type="SAM" id="MobiDB-lite"/>
    </source>
</evidence>
<evidence type="ECO:0000313" key="2">
    <source>
        <dbReference type="EMBL" id="RWQ96909.1"/>
    </source>
</evidence>
<feature type="compositionally biased region" description="Basic and acidic residues" evidence="1">
    <location>
        <begin position="290"/>
        <end position="308"/>
    </location>
</feature>
<feature type="compositionally biased region" description="Basic and acidic residues" evidence="1">
    <location>
        <begin position="755"/>
        <end position="765"/>
    </location>
</feature>
<feature type="region of interest" description="Disordered" evidence="1">
    <location>
        <begin position="216"/>
        <end position="372"/>
    </location>
</feature>
<feature type="compositionally biased region" description="Low complexity" evidence="1">
    <location>
        <begin position="702"/>
        <end position="718"/>
    </location>
</feature>
<protein>
    <submittedName>
        <fullName evidence="2">Uncharacterized protein</fullName>
    </submittedName>
</protein>
<name>A0A443HYJ0_BYSSP</name>
<dbReference type="AlphaFoldDB" id="A0A443HYJ0"/>
<dbReference type="VEuPathDB" id="FungiDB:C8Q69DRAFT_208716"/>
<feature type="compositionally biased region" description="Polar residues" evidence="1">
    <location>
        <begin position="839"/>
        <end position="860"/>
    </location>
</feature>
<feature type="compositionally biased region" description="Pro residues" evidence="1">
    <location>
        <begin position="671"/>
        <end position="686"/>
    </location>
</feature>
<feature type="region of interest" description="Disordered" evidence="1">
    <location>
        <begin position="158"/>
        <end position="199"/>
    </location>
</feature>